<feature type="region of interest" description="Disordered" evidence="1">
    <location>
        <begin position="28"/>
        <end position="55"/>
    </location>
</feature>
<evidence type="ECO:0000313" key="2">
    <source>
        <dbReference type="EMBL" id="PYB72439.1"/>
    </source>
</evidence>
<dbReference type="Proteomes" id="UP000247536">
    <property type="component" value="Unassembled WGS sequence"/>
</dbReference>
<keyword evidence="3" id="KW-1185">Reference proteome</keyword>
<comment type="caution">
    <text evidence="2">The sequence shown here is derived from an EMBL/GenBank/DDBJ whole genome shotgun (WGS) entry which is preliminary data.</text>
</comment>
<dbReference type="EMBL" id="QJRY01000005">
    <property type="protein sequence ID" value="PYB72439.1"/>
    <property type="molecule type" value="Genomic_DNA"/>
</dbReference>
<reference evidence="2 3" key="1">
    <citation type="submission" date="2018-06" db="EMBL/GenBank/DDBJ databases">
        <title>Rhizobium wuzhouense sp. nov., isolated from roots of Oryza officinalis.</title>
        <authorList>
            <person name="Yuan T."/>
        </authorList>
    </citation>
    <scope>NUCLEOTIDE SEQUENCE [LARGE SCALE GENOMIC DNA]</scope>
    <source>
        <strain evidence="2 3">W44</strain>
    </source>
</reference>
<sequence>MTKKELNMPIGFNLFSFDLYEAFRRRSQEADDDGDARNHSHQTTLSDDEEERRLRNETSDKLFWGFGYFPVP</sequence>
<proteinExistence type="predicted"/>
<organism evidence="2 3">
    <name type="scientific">Rhizobium wuzhouense</name>
    <dbReference type="NCBI Taxonomy" id="1986026"/>
    <lineage>
        <taxon>Bacteria</taxon>
        <taxon>Pseudomonadati</taxon>
        <taxon>Pseudomonadota</taxon>
        <taxon>Alphaproteobacteria</taxon>
        <taxon>Hyphomicrobiales</taxon>
        <taxon>Rhizobiaceae</taxon>
        <taxon>Rhizobium/Agrobacterium group</taxon>
        <taxon>Rhizobium</taxon>
    </lineage>
</organism>
<protein>
    <submittedName>
        <fullName evidence="2">Uncharacterized protein</fullName>
    </submittedName>
</protein>
<accession>A0ABX5NRP8</accession>
<gene>
    <name evidence="2" type="ORF">DMY87_15000</name>
</gene>
<evidence type="ECO:0000313" key="3">
    <source>
        <dbReference type="Proteomes" id="UP000247536"/>
    </source>
</evidence>
<dbReference type="RefSeq" id="WP_110792440.1">
    <property type="nucleotide sequence ID" value="NZ_QJRY01000005.1"/>
</dbReference>
<name>A0ABX5NRP8_9HYPH</name>
<evidence type="ECO:0000256" key="1">
    <source>
        <dbReference type="SAM" id="MobiDB-lite"/>
    </source>
</evidence>